<evidence type="ECO:0000256" key="6">
    <source>
        <dbReference type="ARBA" id="ARBA00022927"/>
    </source>
</evidence>
<feature type="transmembrane region" description="Helical" evidence="11">
    <location>
        <begin position="6"/>
        <end position="23"/>
    </location>
</feature>
<dbReference type="GO" id="GO:0015031">
    <property type="term" value="P:protein transport"/>
    <property type="evidence" value="ECO:0007669"/>
    <property type="project" value="UniProtKB-KW"/>
</dbReference>
<evidence type="ECO:0000313" key="13">
    <source>
        <dbReference type="Proteomes" id="UP000545286"/>
    </source>
</evidence>
<keyword evidence="7 11" id="KW-1133">Transmembrane helix</keyword>
<evidence type="ECO:0000256" key="4">
    <source>
        <dbReference type="ARBA" id="ARBA00022475"/>
    </source>
</evidence>
<evidence type="ECO:0000256" key="2">
    <source>
        <dbReference type="ARBA" id="ARBA00006742"/>
    </source>
</evidence>
<dbReference type="RefSeq" id="WP_068484390.1">
    <property type="nucleotide sequence ID" value="NZ_CZJS01000194.1"/>
</dbReference>
<evidence type="ECO:0000256" key="8">
    <source>
        <dbReference type="ARBA" id="ARBA00023010"/>
    </source>
</evidence>
<gene>
    <name evidence="12" type="ORF">FHX72_000702</name>
</gene>
<dbReference type="EMBL" id="JACHWJ010000001">
    <property type="protein sequence ID" value="MBB2956590.1"/>
    <property type="molecule type" value="Genomic_DNA"/>
</dbReference>
<keyword evidence="8" id="KW-0811">Translocation</keyword>
<evidence type="ECO:0000256" key="10">
    <source>
        <dbReference type="SAM" id="MobiDB-lite"/>
    </source>
</evidence>
<keyword evidence="9 11" id="KW-0472">Membrane</keyword>
<dbReference type="Pfam" id="PF02699">
    <property type="entry name" value="YajC"/>
    <property type="match status" value="1"/>
</dbReference>
<comment type="caution">
    <text evidence="12">The sequence shown here is derived from an EMBL/GenBank/DDBJ whole genome shotgun (WGS) entry which is preliminary data.</text>
</comment>
<keyword evidence="5 11" id="KW-0812">Transmembrane</keyword>
<comment type="subcellular location">
    <subcellularLocation>
        <location evidence="1">Cell membrane</location>
        <topology evidence="1">Single-pass membrane protein</topology>
    </subcellularLocation>
</comment>
<dbReference type="InterPro" id="IPR003849">
    <property type="entry name" value="Preprotein_translocase_YajC"/>
</dbReference>
<dbReference type="Proteomes" id="UP000545286">
    <property type="component" value="Unassembled WGS sequence"/>
</dbReference>
<proteinExistence type="inferred from homology"/>
<keyword evidence="3" id="KW-0813">Transport</keyword>
<evidence type="ECO:0000256" key="9">
    <source>
        <dbReference type="ARBA" id="ARBA00023136"/>
    </source>
</evidence>
<keyword evidence="4" id="KW-1003">Cell membrane</keyword>
<feature type="region of interest" description="Disordered" evidence="10">
    <location>
        <begin position="98"/>
        <end position="131"/>
    </location>
</feature>
<evidence type="ECO:0000256" key="11">
    <source>
        <dbReference type="SAM" id="Phobius"/>
    </source>
</evidence>
<dbReference type="SMART" id="SM01323">
    <property type="entry name" value="YajC"/>
    <property type="match status" value="1"/>
</dbReference>
<accession>A0A7W4ULE0</accession>
<dbReference type="PANTHER" id="PTHR33909">
    <property type="entry name" value="SEC TRANSLOCON ACCESSORY COMPLEX SUBUNIT YAJC"/>
    <property type="match status" value="1"/>
</dbReference>
<dbReference type="NCBIfam" id="TIGR00739">
    <property type="entry name" value="yajC"/>
    <property type="match status" value="1"/>
</dbReference>
<sequence length="131" mass="14287">MDLTLLLPLVLLGVMIFFMWRSNKKRSAQQQEMRSSAVIGADVMTQSGVYGTIVDIDEDNNITTIESEPGTRLRVHSMTIASILTPAVPDDASALAEHDVVEERSEIEAEAEAERRDGDNGSESGPNINKA</sequence>
<evidence type="ECO:0000256" key="5">
    <source>
        <dbReference type="ARBA" id="ARBA00022692"/>
    </source>
</evidence>
<evidence type="ECO:0000256" key="1">
    <source>
        <dbReference type="ARBA" id="ARBA00004162"/>
    </source>
</evidence>
<protein>
    <submittedName>
        <fullName evidence="12">Preprotein translocase subunit YajC</fullName>
    </submittedName>
</protein>
<dbReference type="PANTHER" id="PTHR33909:SF1">
    <property type="entry name" value="SEC TRANSLOCON ACCESSORY COMPLEX SUBUNIT YAJC"/>
    <property type="match status" value="1"/>
</dbReference>
<feature type="compositionally biased region" description="Basic and acidic residues" evidence="10">
    <location>
        <begin position="98"/>
        <end position="119"/>
    </location>
</feature>
<dbReference type="PRINTS" id="PR01853">
    <property type="entry name" value="YAJCTRNLCASE"/>
</dbReference>
<organism evidence="12 13">
    <name type="scientific">Pseudoclavibacter helvolus</name>
    <dbReference type="NCBI Taxonomy" id="255205"/>
    <lineage>
        <taxon>Bacteria</taxon>
        <taxon>Bacillati</taxon>
        <taxon>Actinomycetota</taxon>
        <taxon>Actinomycetes</taxon>
        <taxon>Micrococcales</taxon>
        <taxon>Microbacteriaceae</taxon>
        <taxon>Pseudoclavibacter</taxon>
    </lineage>
</organism>
<keyword evidence="6" id="KW-0653">Protein transport</keyword>
<feature type="compositionally biased region" description="Polar residues" evidence="10">
    <location>
        <begin position="121"/>
        <end position="131"/>
    </location>
</feature>
<dbReference type="AlphaFoldDB" id="A0A7W4ULE0"/>
<keyword evidence="13" id="KW-1185">Reference proteome</keyword>
<dbReference type="GO" id="GO:0005886">
    <property type="term" value="C:plasma membrane"/>
    <property type="evidence" value="ECO:0007669"/>
    <property type="project" value="UniProtKB-SubCell"/>
</dbReference>
<name>A0A7W4ULE0_9MICO</name>
<evidence type="ECO:0000256" key="3">
    <source>
        <dbReference type="ARBA" id="ARBA00022448"/>
    </source>
</evidence>
<comment type="similarity">
    <text evidence="2">Belongs to the YajC family.</text>
</comment>
<evidence type="ECO:0000313" key="12">
    <source>
        <dbReference type="EMBL" id="MBB2956590.1"/>
    </source>
</evidence>
<evidence type="ECO:0000256" key="7">
    <source>
        <dbReference type="ARBA" id="ARBA00022989"/>
    </source>
</evidence>
<reference evidence="12 13" key="1">
    <citation type="submission" date="2020-08" db="EMBL/GenBank/DDBJ databases">
        <title>Sequencing the genomes of 1000 actinobacteria strains.</title>
        <authorList>
            <person name="Klenk H.-P."/>
        </authorList>
    </citation>
    <scope>NUCLEOTIDE SEQUENCE [LARGE SCALE GENOMIC DNA]</scope>
    <source>
        <strain evidence="12 13">DSM 20419</strain>
    </source>
</reference>